<proteinExistence type="predicted"/>
<protein>
    <submittedName>
        <fullName evidence="4">Ovule protein</fullName>
    </submittedName>
</protein>
<organism evidence="4">
    <name type="scientific">Hymenolepis diminuta</name>
    <name type="common">Rat tapeworm</name>
    <dbReference type="NCBI Taxonomy" id="6216"/>
    <lineage>
        <taxon>Eukaryota</taxon>
        <taxon>Metazoa</taxon>
        <taxon>Spiralia</taxon>
        <taxon>Lophotrochozoa</taxon>
        <taxon>Platyhelminthes</taxon>
        <taxon>Cestoda</taxon>
        <taxon>Eucestoda</taxon>
        <taxon>Cyclophyllidea</taxon>
        <taxon>Hymenolepididae</taxon>
        <taxon>Hymenolepis</taxon>
    </lineage>
</organism>
<name>A0A0R3SMW0_HYMDI</name>
<evidence type="ECO:0000313" key="2">
    <source>
        <dbReference type="EMBL" id="VDL58591.1"/>
    </source>
</evidence>
<evidence type="ECO:0000256" key="1">
    <source>
        <dbReference type="SAM" id="MobiDB-lite"/>
    </source>
</evidence>
<dbReference type="Proteomes" id="UP000274504">
    <property type="component" value="Unassembled WGS sequence"/>
</dbReference>
<feature type="region of interest" description="Disordered" evidence="1">
    <location>
        <begin position="1"/>
        <end position="46"/>
    </location>
</feature>
<accession>A0A0R3SMW0</accession>
<evidence type="ECO:0000313" key="4">
    <source>
        <dbReference type="WBParaSite" id="HDID_0000627501-mRNA-1"/>
    </source>
</evidence>
<dbReference type="WBParaSite" id="HDID_0000627501-mRNA-1">
    <property type="protein sequence ID" value="HDID_0000627501-mRNA-1"/>
    <property type="gene ID" value="HDID_0000627501"/>
</dbReference>
<reference evidence="2 3" key="2">
    <citation type="submission" date="2018-11" db="EMBL/GenBank/DDBJ databases">
        <authorList>
            <consortium name="Pathogen Informatics"/>
        </authorList>
    </citation>
    <scope>NUCLEOTIDE SEQUENCE [LARGE SCALE GENOMIC DNA]</scope>
</reference>
<gene>
    <name evidence="2" type="ORF">HDID_LOCUS6273</name>
</gene>
<dbReference type="AlphaFoldDB" id="A0A0R3SMW0"/>
<sequence>MLPTAERAVSMGGDKDLNPQHTSTPFFPKFELRQPSNSDSPHTLRPQSQFSLFASTDASLKLDETLEGIKEDKSEESERSK</sequence>
<evidence type="ECO:0000313" key="3">
    <source>
        <dbReference type="Proteomes" id="UP000274504"/>
    </source>
</evidence>
<dbReference type="EMBL" id="UYSG01004718">
    <property type="protein sequence ID" value="VDL58591.1"/>
    <property type="molecule type" value="Genomic_DNA"/>
</dbReference>
<feature type="compositionally biased region" description="Polar residues" evidence="1">
    <location>
        <begin position="34"/>
        <end position="46"/>
    </location>
</feature>
<reference evidence="4" key="1">
    <citation type="submission" date="2017-02" db="UniProtKB">
        <authorList>
            <consortium name="WormBaseParasite"/>
        </authorList>
    </citation>
    <scope>IDENTIFICATION</scope>
</reference>